<comment type="caution">
    <text evidence="3">The sequence shown here is derived from an EMBL/GenBank/DDBJ whole genome shotgun (WGS) entry which is preliminary data.</text>
</comment>
<dbReference type="AlphaFoldDB" id="A0AA36N870"/>
<feature type="transmembrane region" description="Helical" evidence="2">
    <location>
        <begin position="604"/>
        <end position="621"/>
    </location>
</feature>
<feature type="compositionally biased region" description="Basic and acidic residues" evidence="1">
    <location>
        <begin position="962"/>
        <end position="975"/>
    </location>
</feature>
<evidence type="ECO:0008006" key="5">
    <source>
        <dbReference type="Google" id="ProtNLM"/>
    </source>
</evidence>
<feature type="transmembrane region" description="Helical" evidence="2">
    <location>
        <begin position="574"/>
        <end position="598"/>
    </location>
</feature>
<evidence type="ECO:0000256" key="1">
    <source>
        <dbReference type="SAM" id="MobiDB-lite"/>
    </source>
</evidence>
<feature type="transmembrane region" description="Helical" evidence="2">
    <location>
        <begin position="1036"/>
        <end position="1063"/>
    </location>
</feature>
<feature type="transmembrane region" description="Helical" evidence="2">
    <location>
        <begin position="782"/>
        <end position="799"/>
    </location>
</feature>
<feature type="transmembrane region" description="Helical" evidence="2">
    <location>
        <begin position="530"/>
        <end position="554"/>
    </location>
</feature>
<keyword evidence="2" id="KW-0812">Transmembrane</keyword>
<feature type="transmembrane region" description="Helical" evidence="2">
    <location>
        <begin position="673"/>
        <end position="692"/>
    </location>
</feature>
<feature type="region of interest" description="Disordered" evidence="1">
    <location>
        <begin position="1"/>
        <end position="72"/>
    </location>
</feature>
<dbReference type="EMBL" id="CAUJNA010003458">
    <property type="protein sequence ID" value="CAJ1402575.1"/>
    <property type="molecule type" value="Genomic_DNA"/>
</dbReference>
<feature type="transmembrane region" description="Helical" evidence="2">
    <location>
        <begin position="633"/>
        <end position="653"/>
    </location>
</feature>
<feature type="region of interest" description="Disordered" evidence="1">
    <location>
        <begin position="899"/>
        <end position="932"/>
    </location>
</feature>
<feature type="transmembrane region" description="Helical" evidence="2">
    <location>
        <begin position="467"/>
        <end position="489"/>
    </location>
</feature>
<feature type="transmembrane region" description="Helical" evidence="2">
    <location>
        <begin position="811"/>
        <end position="834"/>
    </location>
</feature>
<evidence type="ECO:0000313" key="3">
    <source>
        <dbReference type="EMBL" id="CAJ1402575.1"/>
    </source>
</evidence>
<evidence type="ECO:0000313" key="4">
    <source>
        <dbReference type="Proteomes" id="UP001178507"/>
    </source>
</evidence>
<dbReference type="Proteomes" id="UP001178507">
    <property type="component" value="Unassembled WGS sequence"/>
</dbReference>
<keyword evidence="2" id="KW-0472">Membrane</keyword>
<reference evidence="3" key="1">
    <citation type="submission" date="2023-08" db="EMBL/GenBank/DDBJ databases">
        <authorList>
            <person name="Chen Y."/>
            <person name="Shah S."/>
            <person name="Dougan E. K."/>
            <person name="Thang M."/>
            <person name="Chan C."/>
        </authorList>
    </citation>
    <scope>NUCLEOTIDE SEQUENCE</scope>
</reference>
<feature type="transmembrane region" description="Helical" evidence="2">
    <location>
        <begin position="148"/>
        <end position="166"/>
    </location>
</feature>
<feature type="compositionally biased region" description="Basic and acidic residues" evidence="1">
    <location>
        <begin position="907"/>
        <end position="923"/>
    </location>
</feature>
<feature type="transmembrane region" description="Helical" evidence="2">
    <location>
        <begin position="759"/>
        <end position="776"/>
    </location>
</feature>
<keyword evidence="2" id="KW-1133">Transmembrane helix</keyword>
<accession>A0AA36N870</accession>
<protein>
    <recommendedName>
        <fullName evidence="5">Piezo-type mechanosensitive ion channel component</fullName>
    </recommendedName>
</protein>
<gene>
    <name evidence="3" type="ORF">EVOR1521_LOCUS25426</name>
</gene>
<evidence type="ECO:0000256" key="2">
    <source>
        <dbReference type="SAM" id="Phobius"/>
    </source>
</evidence>
<feature type="transmembrane region" description="Helical" evidence="2">
    <location>
        <begin position="172"/>
        <end position="192"/>
    </location>
</feature>
<feature type="transmembrane region" description="Helical" evidence="2">
    <location>
        <begin position="117"/>
        <end position="136"/>
    </location>
</feature>
<feature type="region of interest" description="Disordered" evidence="1">
    <location>
        <begin position="962"/>
        <end position="1007"/>
    </location>
</feature>
<sequence>MAMESTKLTIDAEGDADSASGPTTPLGPSSPRPRKRTGSRGSQLVARRGTRALAKTSGDDQSDTSRDRGSSSLGRACMRFRTAVQEYVLYHFCLPLTGLVAVGSAFTVLPWLAICDLLVGLLLLHSQFFQVCFRYCLPRVKWAEVDTFLVLAALLLSVLTLIVRIAETAGQVWVFDVLYVVITVAAVVCLILRKAEVRVMDLQQVPTMPVLFFAGAAATFCSPSVSSLPYAVIFLILLDSLMFKSWRRSLSLSVRVCLVVLTSTHLVCLMTLNFLSWGGATVPVQMQGVFGEVGRTVMQFPQSITTCVKDPPPELWCPNREESLWPGLHLGAVMLLHFVLTNVSEGNLPSLRANFSSSSSSRMGKTLSDTNSMASHDMSNSGIWTLRLLRCTFMLSLLAFALAFPSILTMPLLAVYIGNTFMSARLAESSYSNAQGMLSRFARTCRRCCGRDGKEPRCGMRTCWTRYVMLLFFLVYIYNVLEVYFHFVWPEAAEVISPHVKDPLGLLQVQETSVAPKFGFVAFRLRGPSAAAAAFLPQALLLLAMAMLQAAMLIDWARYEETRTMIERSCQSTWVYLCRCAPAELAMLVVMIAIMVGIRFGGGYTPVMVGGYALVWGKLVCGQLEVGQPRTWCLLQVMGHLNLVIMTLLYVVVGAEASSTSFIDQAFPSLKHQVSYFAVVCPHLALAGTAWLERIRIAQVSSNEFTERARADTQDSVDTSSSIGTFRLTPARPRSLCLRAVLRFKDAVVDKLRKWTDELICIFVLVLAFAAALIPATDIHSLLLLFGTGPALLLYNTRGTNRSRKLDCGYFLLRFSTALMFVFRVVSACALIPWPEDDDWPISLQELGVVRPLKEPPMKVALLGVIPIFSRLAIIAIMRVQREEAERREELSVVEEAIKEESEEAEDDKKEEFQTAEVQKTRSDGSLPISEMEANIPPEHKSFDSQPLCEEIKLNIEDPKLEEQHEEQQRHEKSHGSRSVRFAPKGSSQTYEVPSLEPVKRRRHKRTQLPGPRMEERFLTYVVPSWMEFMPLQAHVYLSALLLVLVFGLSIHQVNLLSFLMMLSVICLCGWSHRWVQAGNVFSFATLTILWLQYLARFRFFANISSDSVWLRGLGLEWTSSEVEKHCVILAVCILQKQYWYRGRFSKARPVVCPSFLADHADVAGFFGLIAVAVIRRHALSSLLVLGGLPWVIREELPWKESKQRKANTRRRMVPASALHHPHS</sequence>
<name>A0AA36N870_9DINO</name>
<feature type="transmembrane region" description="Helical" evidence="2">
    <location>
        <begin position="860"/>
        <end position="878"/>
    </location>
</feature>
<feature type="transmembrane region" description="Helical" evidence="2">
    <location>
        <begin position="88"/>
        <end position="111"/>
    </location>
</feature>
<keyword evidence="4" id="KW-1185">Reference proteome</keyword>
<organism evidence="3 4">
    <name type="scientific">Effrenium voratum</name>
    <dbReference type="NCBI Taxonomy" id="2562239"/>
    <lineage>
        <taxon>Eukaryota</taxon>
        <taxon>Sar</taxon>
        <taxon>Alveolata</taxon>
        <taxon>Dinophyceae</taxon>
        <taxon>Suessiales</taxon>
        <taxon>Symbiodiniaceae</taxon>
        <taxon>Effrenium</taxon>
    </lineage>
</organism>
<feature type="region of interest" description="Disordered" evidence="1">
    <location>
        <begin position="1204"/>
        <end position="1224"/>
    </location>
</feature>
<feature type="transmembrane region" description="Helical" evidence="2">
    <location>
        <begin position="393"/>
        <end position="417"/>
    </location>
</feature>
<proteinExistence type="predicted"/>
<feature type="transmembrane region" description="Helical" evidence="2">
    <location>
        <begin position="1075"/>
        <end position="1096"/>
    </location>
</feature>